<sequence>MATKSEFQSYNPATAEHLQTFAELSDVEVETALQKANDTYKNVWRPLPVAERGRLMARVAAFMRERTDELAQCAARELGKLIFELKLEIGWCVDMFEYFAAEAEKLLQPEIVASNPGCEIWSEPVGVILAIEPWNFPYLQLARVAAPQLMAGNVLIAKPAPSVPQCSLKFAQLFVDAGVPEGVYTNIFANVAQLGGLLDDFRVRGVTFTGSTRAGAAVAERAGRNVKKAVLELGGSDALMILPDAPLDQAITTTVNSRMFNTGQGCAAVKRLIVIGTERGRQVTEAVVSAFASLKPGDPSDPSTTLGPISSDRALQGLLAQVGAARAAGAKVAYGGSQIDRPGWYMEPTVLTDIAPTNPIFQEETFGPILSIYIVESEVDAIELANATSFGLGACIMTTDIPYAKVIAEKMDVGMVFINGSAYSSPDIPFGGVKNSGFGRELSYIGFNEFVNKKLVRVALE</sequence>
<reference evidence="3" key="1">
    <citation type="submission" date="2019-06" db="EMBL/GenBank/DDBJ databases">
        <authorList>
            <person name="Broberg M."/>
        </authorList>
    </citation>
    <scope>NUCLEOTIDE SEQUENCE [LARGE SCALE GENOMIC DNA]</scope>
</reference>
<dbReference type="Pfam" id="PF00171">
    <property type="entry name" value="Aldedh"/>
    <property type="match status" value="1"/>
</dbReference>
<proteinExistence type="predicted"/>
<dbReference type="Gene3D" id="3.40.309.10">
    <property type="entry name" value="Aldehyde Dehydrogenase, Chain A, domain 2"/>
    <property type="match status" value="1"/>
</dbReference>
<dbReference type="Proteomes" id="UP000754883">
    <property type="component" value="Unassembled WGS sequence"/>
</dbReference>
<dbReference type="EMBL" id="CABFNO020001547">
    <property type="protein sequence ID" value="CAG9998466.1"/>
    <property type="molecule type" value="Genomic_DNA"/>
</dbReference>
<gene>
    <name evidence="2" type="ORF">CBYS24578_00015186</name>
</gene>
<dbReference type="InterPro" id="IPR016162">
    <property type="entry name" value="Ald_DH_N"/>
</dbReference>
<feature type="domain" description="Aldehyde dehydrogenase" evidence="1">
    <location>
        <begin position="5"/>
        <end position="456"/>
    </location>
</feature>
<evidence type="ECO:0000313" key="2">
    <source>
        <dbReference type="EMBL" id="CAG9998466.1"/>
    </source>
</evidence>
<dbReference type="OrthoDB" id="310895at2759"/>
<name>A0A9N9USB8_9HYPO</name>
<dbReference type="AlphaFoldDB" id="A0A9N9USB8"/>
<accession>A0A9N9USB8</accession>
<dbReference type="InterPro" id="IPR015590">
    <property type="entry name" value="Aldehyde_DH_dom"/>
</dbReference>
<dbReference type="GO" id="GO:0004777">
    <property type="term" value="F:succinate-semialdehyde dehydrogenase (NAD+) activity"/>
    <property type="evidence" value="ECO:0007669"/>
    <property type="project" value="TreeGrafter"/>
</dbReference>
<dbReference type="InterPro" id="IPR047110">
    <property type="entry name" value="GABD/Sad-like"/>
</dbReference>
<dbReference type="PANTHER" id="PTHR43217:SF2">
    <property type="entry name" value="SUCCINATE-SEMIALDEHYDE DEHYDROGENASE [NADP(+)]"/>
    <property type="match status" value="1"/>
</dbReference>
<organism evidence="2 3">
    <name type="scientific">Clonostachys byssicola</name>
    <dbReference type="NCBI Taxonomy" id="160290"/>
    <lineage>
        <taxon>Eukaryota</taxon>
        <taxon>Fungi</taxon>
        <taxon>Dikarya</taxon>
        <taxon>Ascomycota</taxon>
        <taxon>Pezizomycotina</taxon>
        <taxon>Sordariomycetes</taxon>
        <taxon>Hypocreomycetidae</taxon>
        <taxon>Hypocreales</taxon>
        <taxon>Bionectriaceae</taxon>
        <taxon>Clonostachys</taxon>
    </lineage>
</organism>
<reference evidence="2 3" key="2">
    <citation type="submission" date="2021-10" db="EMBL/GenBank/DDBJ databases">
        <authorList>
            <person name="Piombo E."/>
        </authorList>
    </citation>
    <scope>NUCLEOTIDE SEQUENCE [LARGE SCALE GENOMIC DNA]</scope>
</reference>
<keyword evidence="3" id="KW-1185">Reference proteome</keyword>
<evidence type="ECO:0000313" key="3">
    <source>
        <dbReference type="Proteomes" id="UP000754883"/>
    </source>
</evidence>
<dbReference type="InterPro" id="IPR016163">
    <property type="entry name" value="Ald_DH_C"/>
</dbReference>
<dbReference type="SUPFAM" id="SSF53720">
    <property type="entry name" value="ALDH-like"/>
    <property type="match status" value="1"/>
</dbReference>
<protein>
    <recommendedName>
        <fullName evidence="1">Aldehyde dehydrogenase domain-containing protein</fullName>
    </recommendedName>
</protein>
<dbReference type="InterPro" id="IPR016161">
    <property type="entry name" value="Ald_DH/histidinol_DH"/>
</dbReference>
<evidence type="ECO:0000259" key="1">
    <source>
        <dbReference type="Pfam" id="PF00171"/>
    </source>
</evidence>
<dbReference type="PANTHER" id="PTHR43217">
    <property type="entry name" value="SUCCINATE SEMIALDEHYDE DEHYDROGENASE [NAD(P)+] SAD"/>
    <property type="match status" value="1"/>
</dbReference>
<comment type="caution">
    <text evidence="2">The sequence shown here is derived from an EMBL/GenBank/DDBJ whole genome shotgun (WGS) entry which is preliminary data.</text>
</comment>
<dbReference type="Gene3D" id="3.40.605.10">
    <property type="entry name" value="Aldehyde Dehydrogenase, Chain A, domain 1"/>
    <property type="match status" value="1"/>
</dbReference>